<keyword evidence="2" id="KW-1133">Transmembrane helix</keyword>
<reference evidence="4" key="1">
    <citation type="submission" date="2015-03" db="EMBL/GenBank/DDBJ databases">
        <authorList>
            <person name="Urmite Genomes"/>
        </authorList>
    </citation>
    <scope>NUCLEOTIDE SEQUENCE [LARGE SCALE GENOMIC DNA]</scope>
    <source>
        <strain evidence="4">CSUR P1344</strain>
    </source>
</reference>
<proteinExistence type="predicted"/>
<gene>
    <name evidence="3" type="ORF">BN000_03003</name>
</gene>
<dbReference type="Proteomes" id="UP000199601">
    <property type="component" value="Unassembled WGS sequence"/>
</dbReference>
<protein>
    <recommendedName>
        <fullName evidence="5">DUF4307 domain-containing protein</fullName>
    </recommendedName>
</protein>
<evidence type="ECO:0000256" key="1">
    <source>
        <dbReference type="SAM" id="MobiDB-lite"/>
    </source>
</evidence>
<evidence type="ECO:0000256" key="2">
    <source>
        <dbReference type="SAM" id="Phobius"/>
    </source>
</evidence>
<dbReference type="Pfam" id="PF14155">
    <property type="entry name" value="DUF4307"/>
    <property type="match status" value="1"/>
</dbReference>
<dbReference type="EMBL" id="CTEC01000001">
    <property type="protein sequence ID" value="CQD13648.1"/>
    <property type="molecule type" value="Genomic_DNA"/>
</dbReference>
<keyword evidence="2" id="KW-0472">Membrane</keyword>
<dbReference type="AlphaFoldDB" id="A0A0U1DDZ9"/>
<evidence type="ECO:0000313" key="3">
    <source>
        <dbReference type="EMBL" id="CQD13648.1"/>
    </source>
</evidence>
<dbReference type="InterPro" id="IPR025443">
    <property type="entry name" value="DUF4307"/>
</dbReference>
<name>A0A0U1DDZ9_9MYCO</name>
<evidence type="ECO:0008006" key="5">
    <source>
        <dbReference type="Google" id="ProtNLM"/>
    </source>
</evidence>
<evidence type="ECO:0000313" key="4">
    <source>
        <dbReference type="Proteomes" id="UP000199601"/>
    </source>
</evidence>
<keyword evidence="2" id="KW-0812">Transmembrane</keyword>
<sequence length="160" mass="16832">MLPAAGRQPTAQAYRGMTETSPSRPEARYGRSGRVRVPRRWLIGGLAALVIAAGLVIAAVAYHRLGTSAVSGTLVGYRVIDDETASVTIGVTRSDPSRPVDCIVRVRAKDGSETGRREVLVPPSTAATVQLTTTVKSSKPPAMADIYGCGTDVPAYLRPA</sequence>
<organism evidence="3 4">
    <name type="scientific">Mycobacterium europaeum</name>
    <dbReference type="NCBI Taxonomy" id="761804"/>
    <lineage>
        <taxon>Bacteria</taxon>
        <taxon>Bacillati</taxon>
        <taxon>Actinomycetota</taxon>
        <taxon>Actinomycetes</taxon>
        <taxon>Mycobacteriales</taxon>
        <taxon>Mycobacteriaceae</taxon>
        <taxon>Mycobacterium</taxon>
        <taxon>Mycobacterium simiae complex</taxon>
    </lineage>
</organism>
<accession>A0A0U1DDZ9</accession>
<keyword evidence="4" id="KW-1185">Reference proteome</keyword>
<feature type="transmembrane region" description="Helical" evidence="2">
    <location>
        <begin position="41"/>
        <end position="62"/>
    </location>
</feature>
<feature type="region of interest" description="Disordered" evidence="1">
    <location>
        <begin position="1"/>
        <end position="31"/>
    </location>
</feature>